<dbReference type="EMBL" id="PFFQ01000066">
    <property type="protein sequence ID" value="PIW13837.1"/>
    <property type="molecule type" value="Genomic_DNA"/>
</dbReference>
<protein>
    <recommendedName>
        <fullName evidence="12">ABC transporter permease</fullName>
    </recommendedName>
</protein>
<reference evidence="10 11" key="1">
    <citation type="submission" date="2017-09" db="EMBL/GenBank/DDBJ databases">
        <title>Depth-based differentiation of microbial function through sediment-hosted aquifers and enrichment of novel symbionts in the deep terrestrial subsurface.</title>
        <authorList>
            <person name="Probst A.J."/>
            <person name="Ladd B."/>
            <person name="Jarett J.K."/>
            <person name="Geller-Mcgrath D.E."/>
            <person name="Sieber C.M."/>
            <person name="Emerson J.B."/>
            <person name="Anantharaman K."/>
            <person name="Thomas B.C."/>
            <person name="Malmstrom R."/>
            <person name="Stieglmeier M."/>
            <person name="Klingl A."/>
            <person name="Woyke T."/>
            <person name="Ryan C.M."/>
            <person name="Banfield J.F."/>
        </authorList>
    </citation>
    <scope>NUCLEOTIDE SEQUENCE [LARGE SCALE GENOMIC DNA]</scope>
    <source>
        <strain evidence="10">CG17_big_fil_post_rev_8_21_14_2_50_48_46</strain>
    </source>
</reference>
<accession>A0A2M7FX49</accession>
<dbReference type="Pfam" id="PF12704">
    <property type="entry name" value="MacB_PCD"/>
    <property type="match status" value="1"/>
</dbReference>
<proteinExistence type="inferred from homology"/>
<dbReference type="PANTHER" id="PTHR30489">
    <property type="entry name" value="LIPOPROTEIN-RELEASING SYSTEM TRANSMEMBRANE PROTEIN LOLE"/>
    <property type="match status" value="1"/>
</dbReference>
<dbReference type="Pfam" id="PF02687">
    <property type="entry name" value="FtsX"/>
    <property type="match status" value="1"/>
</dbReference>
<dbReference type="GO" id="GO:0044874">
    <property type="term" value="P:lipoprotein localization to outer membrane"/>
    <property type="evidence" value="ECO:0007669"/>
    <property type="project" value="TreeGrafter"/>
</dbReference>
<dbReference type="GO" id="GO:0098797">
    <property type="term" value="C:plasma membrane protein complex"/>
    <property type="evidence" value="ECO:0007669"/>
    <property type="project" value="TreeGrafter"/>
</dbReference>
<dbReference type="InterPro" id="IPR025857">
    <property type="entry name" value="MacB_PCD"/>
</dbReference>
<comment type="similarity">
    <text evidence="2">Belongs to the ABC-4 integral membrane protein family. LolC/E subfamily.</text>
</comment>
<keyword evidence="5 7" id="KW-1133">Transmembrane helix</keyword>
<feature type="domain" description="MacB-like periplasmic core" evidence="9">
    <location>
        <begin position="8"/>
        <end position="212"/>
    </location>
</feature>
<dbReference type="AlphaFoldDB" id="A0A2M7FX49"/>
<evidence type="ECO:0000256" key="2">
    <source>
        <dbReference type="ARBA" id="ARBA00005236"/>
    </source>
</evidence>
<comment type="subcellular location">
    <subcellularLocation>
        <location evidence="1">Cell membrane</location>
        <topology evidence="1">Multi-pass membrane protein</topology>
    </subcellularLocation>
</comment>
<dbReference type="InterPro" id="IPR003838">
    <property type="entry name" value="ABC3_permease_C"/>
</dbReference>
<feature type="transmembrane region" description="Helical" evidence="7">
    <location>
        <begin position="285"/>
        <end position="313"/>
    </location>
</feature>
<evidence type="ECO:0000256" key="5">
    <source>
        <dbReference type="ARBA" id="ARBA00022989"/>
    </source>
</evidence>
<keyword evidence="6 7" id="KW-0472">Membrane</keyword>
<feature type="transmembrane region" description="Helical" evidence="7">
    <location>
        <begin position="239"/>
        <end position="264"/>
    </location>
</feature>
<organism evidence="10 11">
    <name type="scientific">bacterium (Candidatus Blackallbacteria) CG17_big_fil_post_rev_8_21_14_2_50_48_46</name>
    <dbReference type="NCBI Taxonomy" id="2014261"/>
    <lineage>
        <taxon>Bacteria</taxon>
        <taxon>Candidatus Blackallbacteria</taxon>
    </lineage>
</organism>
<evidence type="ECO:0000259" key="8">
    <source>
        <dbReference type="Pfam" id="PF02687"/>
    </source>
</evidence>
<evidence type="ECO:0000259" key="9">
    <source>
        <dbReference type="Pfam" id="PF12704"/>
    </source>
</evidence>
<comment type="caution">
    <text evidence="10">The sequence shown here is derived from an EMBL/GenBank/DDBJ whole genome shotgun (WGS) entry which is preliminary data.</text>
</comment>
<feature type="domain" description="ABC3 transporter permease C-terminal" evidence="8">
    <location>
        <begin position="242"/>
        <end position="366"/>
    </location>
</feature>
<dbReference type="PANTHER" id="PTHR30489:SF0">
    <property type="entry name" value="LIPOPROTEIN-RELEASING SYSTEM TRANSMEMBRANE PROTEIN LOLE"/>
    <property type="match status" value="1"/>
</dbReference>
<evidence type="ECO:0000256" key="4">
    <source>
        <dbReference type="ARBA" id="ARBA00022692"/>
    </source>
</evidence>
<keyword evidence="3" id="KW-1003">Cell membrane</keyword>
<gene>
    <name evidence="10" type="ORF">COW36_24535</name>
</gene>
<evidence type="ECO:0000256" key="7">
    <source>
        <dbReference type="SAM" id="Phobius"/>
    </source>
</evidence>
<dbReference type="InterPro" id="IPR051447">
    <property type="entry name" value="Lipoprotein-release_system"/>
</dbReference>
<feature type="transmembrane region" description="Helical" evidence="7">
    <location>
        <begin position="339"/>
        <end position="358"/>
    </location>
</feature>
<evidence type="ECO:0000256" key="3">
    <source>
        <dbReference type="ARBA" id="ARBA00022475"/>
    </source>
</evidence>
<dbReference type="Proteomes" id="UP000231019">
    <property type="component" value="Unassembled WGS sequence"/>
</dbReference>
<evidence type="ECO:0000313" key="10">
    <source>
        <dbReference type="EMBL" id="PIW13837.1"/>
    </source>
</evidence>
<name>A0A2M7FX49_9BACT</name>
<evidence type="ECO:0000256" key="6">
    <source>
        <dbReference type="ARBA" id="ARBA00023136"/>
    </source>
</evidence>
<evidence type="ECO:0000256" key="1">
    <source>
        <dbReference type="ARBA" id="ARBA00004651"/>
    </source>
</evidence>
<keyword evidence="4 7" id="KW-0812">Transmembrane</keyword>
<evidence type="ECO:0008006" key="12">
    <source>
        <dbReference type="Google" id="ProtNLM"/>
    </source>
</evidence>
<sequence length="374" mass="40988">MRTRWKQTLVSVLSVAVGVMILTTALSLTNGFESDMVEKILGTTPHISVKPGLEDYLSKYKTLQSQILRYPGVISAYPLQKQQALIRNPLHTTGTLVYGVSAQDAAKSLKTYLTKGKWQVPGKASLVVGSELAKKLQLFIGDTVELITAQGTSVFTVTGVFHSGLYELDVRIVLMPLEQIQVLYQTEDVASEIAVKVKDVFGVHAISSQIQEAFPTLYLRTWMDSNKSLLSAMALEKKVIFLVILFIIVVAMIGIANTLVMIVMEKTMDIGILRALGASRHQIGLIFLAQGFVIGVVGVLSGSLLGVGASLYLTFFPVRIPGDVYDLDYLPVQMQPQDFILVALATLVICILASFFPARRAVRAEPIEILRRNS</sequence>
<evidence type="ECO:0000313" key="11">
    <source>
        <dbReference type="Proteomes" id="UP000231019"/>
    </source>
</evidence>